<proteinExistence type="predicted"/>
<organism evidence="1">
    <name type="scientific">uncultured Caudovirales phage</name>
    <dbReference type="NCBI Taxonomy" id="2100421"/>
    <lineage>
        <taxon>Viruses</taxon>
        <taxon>Duplodnaviria</taxon>
        <taxon>Heunggongvirae</taxon>
        <taxon>Uroviricota</taxon>
        <taxon>Caudoviricetes</taxon>
        <taxon>Peduoviridae</taxon>
        <taxon>Maltschvirus</taxon>
        <taxon>Maltschvirus maltsch</taxon>
    </lineage>
</organism>
<accession>A0A6J5L1P7</accession>
<sequence>MKIEIEVVPEWAAELTRLNLIESYRCAERCSPDNILQALMNVIEYYSTPTQYKEFIESIQELDL</sequence>
<evidence type="ECO:0000313" key="1">
    <source>
        <dbReference type="EMBL" id="CAB4127187.1"/>
    </source>
</evidence>
<dbReference type="EMBL" id="LR796208">
    <property type="protein sequence ID" value="CAB4127187.1"/>
    <property type="molecule type" value="Genomic_DNA"/>
</dbReference>
<name>A0A6J5L1P7_9CAUD</name>
<reference evidence="1" key="1">
    <citation type="submission" date="2020-04" db="EMBL/GenBank/DDBJ databases">
        <authorList>
            <person name="Chiriac C."/>
            <person name="Salcher M."/>
            <person name="Ghai R."/>
            <person name="Kavagutti S V."/>
        </authorList>
    </citation>
    <scope>NUCLEOTIDE SEQUENCE</scope>
</reference>
<protein>
    <submittedName>
        <fullName evidence="1">Uncharacterized protein</fullName>
    </submittedName>
</protein>
<gene>
    <name evidence="1" type="ORF">UFOVP84_68</name>
</gene>